<keyword evidence="1" id="KW-1133">Transmembrane helix</keyword>
<feature type="transmembrane region" description="Helical" evidence="1">
    <location>
        <begin position="91"/>
        <end position="118"/>
    </location>
</feature>
<feature type="transmembrane region" description="Helical" evidence="1">
    <location>
        <begin position="251"/>
        <end position="271"/>
    </location>
</feature>
<feature type="transmembrane region" description="Helical" evidence="1">
    <location>
        <begin position="52"/>
        <end position="71"/>
    </location>
</feature>
<accession>A0A8K0UIF1</accession>
<name>A0A8K0UIF1_9AGAR</name>
<evidence type="ECO:0008006" key="4">
    <source>
        <dbReference type="Google" id="ProtNLM"/>
    </source>
</evidence>
<comment type="caution">
    <text evidence="2">The sequence shown here is derived from an EMBL/GenBank/DDBJ whole genome shotgun (WGS) entry which is preliminary data.</text>
</comment>
<proteinExistence type="predicted"/>
<dbReference type="Proteomes" id="UP000813824">
    <property type="component" value="Unassembled WGS sequence"/>
</dbReference>
<dbReference type="EMBL" id="JAEVFJ010000040">
    <property type="protein sequence ID" value="KAH8087802.1"/>
    <property type="molecule type" value="Genomic_DNA"/>
</dbReference>
<feature type="transmembrane region" description="Helical" evidence="1">
    <location>
        <begin position="277"/>
        <end position="296"/>
    </location>
</feature>
<evidence type="ECO:0000313" key="3">
    <source>
        <dbReference type="Proteomes" id="UP000813824"/>
    </source>
</evidence>
<keyword evidence="1" id="KW-0812">Transmembrane</keyword>
<dbReference type="OrthoDB" id="2653987at2759"/>
<keyword evidence="3" id="KW-1185">Reference proteome</keyword>
<evidence type="ECO:0000256" key="1">
    <source>
        <dbReference type="SAM" id="Phobius"/>
    </source>
</evidence>
<gene>
    <name evidence="2" type="ORF">BXZ70DRAFT_533617</name>
</gene>
<sequence>MSATVNGRRHRMDATADTNVVVPKTTAKTVDDDATRKAILEVVQVWLDRLQLISVITTFFASIDGLLLGFMTSTARLGVINVSTWNNSTKLMNASMSGALIFHVCAAITSFIGSFVLIRYKLLDAKKHEHIVERTASNQLPSSSLSPSSHEKPRFEHSNTINVASMSHPRPRTNASFHGLSSPSLDFLPNWSEIVTILQGRVYINRVHIFDCFGRRRRSDDPERGAYKEPDTQTELEPPVKLLSRCHTLSAAMALCGFLLAILGILAFVWTELPLSISIFASACLGACFVLGVIVFTTS</sequence>
<organism evidence="2 3">
    <name type="scientific">Cristinia sonorae</name>
    <dbReference type="NCBI Taxonomy" id="1940300"/>
    <lineage>
        <taxon>Eukaryota</taxon>
        <taxon>Fungi</taxon>
        <taxon>Dikarya</taxon>
        <taxon>Basidiomycota</taxon>
        <taxon>Agaricomycotina</taxon>
        <taxon>Agaricomycetes</taxon>
        <taxon>Agaricomycetidae</taxon>
        <taxon>Agaricales</taxon>
        <taxon>Pleurotineae</taxon>
        <taxon>Stephanosporaceae</taxon>
        <taxon>Cristinia</taxon>
    </lineage>
</organism>
<reference evidence="2" key="1">
    <citation type="journal article" date="2021" name="New Phytol.">
        <title>Evolutionary innovations through gain and loss of genes in the ectomycorrhizal Boletales.</title>
        <authorList>
            <person name="Wu G."/>
            <person name="Miyauchi S."/>
            <person name="Morin E."/>
            <person name="Kuo A."/>
            <person name="Drula E."/>
            <person name="Varga T."/>
            <person name="Kohler A."/>
            <person name="Feng B."/>
            <person name="Cao Y."/>
            <person name="Lipzen A."/>
            <person name="Daum C."/>
            <person name="Hundley H."/>
            <person name="Pangilinan J."/>
            <person name="Johnson J."/>
            <person name="Barry K."/>
            <person name="LaButti K."/>
            <person name="Ng V."/>
            <person name="Ahrendt S."/>
            <person name="Min B."/>
            <person name="Choi I.G."/>
            <person name="Park H."/>
            <person name="Plett J.M."/>
            <person name="Magnuson J."/>
            <person name="Spatafora J.W."/>
            <person name="Nagy L.G."/>
            <person name="Henrissat B."/>
            <person name="Grigoriev I.V."/>
            <person name="Yang Z.L."/>
            <person name="Xu J."/>
            <person name="Martin F.M."/>
        </authorList>
    </citation>
    <scope>NUCLEOTIDE SEQUENCE</scope>
    <source>
        <strain evidence="2">KKN 215</strain>
    </source>
</reference>
<evidence type="ECO:0000313" key="2">
    <source>
        <dbReference type="EMBL" id="KAH8087802.1"/>
    </source>
</evidence>
<protein>
    <recommendedName>
        <fullName evidence="4">Transmembrane protein</fullName>
    </recommendedName>
</protein>
<keyword evidence="1" id="KW-0472">Membrane</keyword>
<dbReference type="AlphaFoldDB" id="A0A8K0UIF1"/>